<reference evidence="2" key="1">
    <citation type="submission" date="2022-09" db="EMBL/GenBank/DDBJ databases">
        <title>Actin cytoskeleton and complex cell architecture in an #Asgard archaeon.</title>
        <authorList>
            <person name="Ponce Toledo R.I."/>
            <person name="Schleper C."/>
            <person name="Rodrigues Oliveira T."/>
            <person name="Wollweber F."/>
            <person name="Xu J."/>
            <person name="Rittmann S."/>
            <person name="Klingl A."/>
            <person name="Pilhofer M."/>
        </authorList>
    </citation>
    <scope>NUCLEOTIDE SEQUENCE</scope>
    <source>
        <strain evidence="2">B-35</strain>
    </source>
</reference>
<evidence type="ECO:0000313" key="2">
    <source>
        <dbReference type="EMBL" id="UYP47672.1"/>
    </source>
</evidence>
<dbReference type="InterPro" id="IPR011989">
    <property type="entry name" value="ARM-like"/>
</dbReference>
<evidence type="ECO:0000313" key="3">
    <source>
        <dbReference type="Proteomes" id="UP001208689"/>
    </source>
</evidence>
<dbReference type="Gene3D" id="1.25.10.10">
    <property type="entry name" value="Leucine-rich Repeat Variant"/>
    <property type="match status" value="1"/>
</dbReference>
<keyword evidence="1" id="KW-0175">Coiled coil</keyword>
<organism evidence="2 3">
    <name type="scientific">Candidatus Lokiarchaeum ossiferum</name>
    <dbReference type="NCBI Taxonomy" id="2951803"/>
    <lineage>
        <taxon>Archaea</taxon>
        <taxon>Promethearchaeati</taxon>
        <taxon>Promethearchaeota</taxon>
        <taxon>Promethearchaeia</taxon>
        <taxon>Promethearchaeales</taxon>
        <taxon>Promethearchaeaceae</taxon>
        <taxon>Candidatus Lokiarchaeum</taxon>
    </lineage>
</organism>
<dbReference type="InterPro" id="IPR016024">
    <property type="entry name" value="ARM-type_fold"/>
</dbReference>
<name>A0ABY6HVX5_9ARCH</name>
<gene>
    <name evidence="2" type="ORF">NEF87_003957</name>
</gene>
<sequence length="966" mass="114269">MPQSNKDVISELFDDIDNQISSKQYDKAVDLIGSLLMEHVFHKSEKFLAKCLELINIICDKTNYTVDTITEFIAPLLDHEEYWVRQDVLGILKKIYPSVSLGKFDSLIEKCEAKLFDPDKKVREIAVSLVATIIKKSYTDYPDIYLTYCRMFDDDSWKVRAKSLEGVLEFLTPESNPPVDLINALKENLTHLFKDPDEEIRGFASEVMKALCFHMESDEIITILQPILEDDDWEIREKGIWIIGEIGYLYFSEFEVLFNIMISLFSDQIMMIQTKVIDAFVKIGKTQSKNLFRLFLDYLSSICNIAECKDQEDGISETLIFISLQNMKKLLPILIIELQNPIQIIRDIIANCLLKIYMEKPDAFEEELYKMFQGLDPEDWRQRKQHISLVGDLAYILHIQSVAIWTAINLKNWQSLEKDLDVLDEIENSLSKIKNVYENIDTEIQEVEKRKISFYKGLDKFQSLSTNLRGKTEQLIIKKKFNDAEVLLEEEGNRISEKLNEFEKILYESEFKRFSVDILQDFKEIKEEILENISDIKAVMFNQICDGRAEYLEDLQDVVKNIEESILDVKNDYQFVLNLEKKIENLDYQNDPSKIESFLDRISHIREKLYTLEFKIGQTWLNNLEFKEFLKEVTIYWVDVKIEVQQYIGNIFQKFNLLQSEIDGTNGEYSDLKRKITFNFLNSNLQNIILQAVQSQRDVLERFDSITEPIYQEIKKRRFKEAHHLVSLTINNLYNTIENYNKEINHIYNDLDKINLSAEALAEVRNYVNNWADVKDSLIEKIRSFQKEVEDELFIQEVREYLKYMNPIPLDRLEKALSIQKKHLKDRLFALIEDRTLHAEIHNEELIIPERPLGENLLSFSRKVEIIGSRITFNLRIYNPTKFFLNDMGLIFIFPEFLNLQKEDSDLTEIFIREFEPEAIRVIQWNFRLEKQNEKKYEVKKWLLNVSYRNPFDEITTFQKEMEIIF</sequence>
<keyword evidence="3" id="KW-1185">Reference proteome</keyword>
<feature type="coiled-coil region" evidence="1">
    <location>
        <begin position="423"/>
        <end position="450"/>
    </location>
</feature>
<dbReference type="EMBL" id="CP104013">
    <property type="protein sequence ID" value="UYP47672.1"/>
    <property type="molecule type" value="Genomic_DNA"/>
</dbReference>
<dbReference type="Proteomes" id="UP001208689">
    <property type="component" value="Chromosome"/>
</dbReference>
<protein>
    <recommendedName>
        <fullName evidence="4">HEAT repeat domain-containing protein</fullName>
    </recommendedName>
</protein>
<proteinExistence type="predicted"/>
<evidence type="ECO:0000256" key="1">
    <source>
        <dbReference type="SAM" id="Coils"/>
    </source>
</evidence>
<accession>A0ABY6HVX5</accession>
<evidence type="ECO:0008006" key="4">
    <source>
        <dbReference type="Google" id="ProtNLM"/>
    </source>
</evidence>
<dbReference type="SUPFAM" id="SSF48371">
    <property type="entry name" value="ARM repeat"/>
    <property type="match status" value="1"/>
</dbReference>